<dbReference type="AlphaFoldDB" id="A0AAD4V7S7"/>
<keyword evidence="2" id="KW-1185">Reference proteome</keyword>
<protein>
    <submittedName>
        <fullName evidence="1">Uncharacterized protein</fullName>
    </submittedName>
</protein>
<accession>A0AAD4V7S7</accession>
<sequence>MRAARQRGRREKAKLEKALESSSCHDRELLGRILLILELDFSFPVNTSSFASLYLSLFRNETQSNFTHQKVFAV</sequence>
<reference evidence="1 2" key="1">
    <citation type="journal article" date="2022" name="G3 (Bethesda)">
        <title>Whole-genome sequence and methylome profiling of the almond [Prunus dulcis (Mill.) D.A. Webb] cultivar 'Nonpareil'.</title>
        <authorList>
            <person name="D'Amico-Willman K.M."/>
            <person name="Ouma W.Z."/>
            <person name="Meulia T."/>
            <person name="Sideli G.M."/>
            <person name="Gradziel T.M."/>
            <person name="Fresnedo-Ramirez J."/>
        </authorList>
    </citation>
    <scope>NUCLEOTIDE SEQUENCE [LARGE SCALE GENOMIC DNA]</scope>
    <source>
        <strain evidence="1">Clone GOH B32 T37-40</strain>
    </source>
</reference>
<evidence type="ECO:0000313" key="2">
    <source>
        <dbReference type="Proteomes" id="UP001054821"/>
    </source>
</evidence>
<gene>
    <name evidence="1" type="ORF">L3X38_039206</name>
</gene>
<comment type="caution">
    <text evidence="1">The sequence shown here is derived from an EMBL/GenBank/DDBJ whole genome shotgun (WGS) entry which is preliminary data.</text>
</comment>
<proteinExistence type="predicted"/>
<dbReference type="Proteomes" id="UP001054821">
    <property type="component" value="Chromosome 7"/>
</dbReference>
<name>A0AAD4V7S7_PRUDU</name>
<organism evidence="1 2">
    <name type="scientific">Prunus dulcis</name>
    <name type="common">Almond</name>
    <name type="synonym">Amygdalus dulcis</name>
    <dbReference type="NCBI Taxonomy" id="3755"/>
    <lineage>
        <taxon>Eukaryota</taxon>
        <taxon>Viridiplantae</taxon>
        <taxon>Streptophyta</taxon>
        <taxon>Embryophyta</taxon>
        <taxon>Tracheophyta</taxon>
        <taxon>Spermatophyta</taxon>
        <taxon>Magnoliopsida</taxon>
        <taxon>eudicotyledons</taxon>
        <taxon>Gunneridae</taxon>
        <taxon>Pentapetalae</taxon>
        <taxon>rosids</taxon>
        <taxon>fabids</taxon>
        <taxon>Rosales</taxon>
        <taxon>Rosaceae</taxon>
        <taxon>Amygdaloideae</taxon>
        <taxon>Amygdaleae</taxon>
        <taxon>Prunus</taxon>
    </lineage>
</organism>
<dbReference type="EMBL" id="JAJFAZ020000007">
    <property type="protein sequence ID" value="KAI5319498.1"/>
    <property type="molecule type" value="Genomic_DNA"/>
</dbReference>
<evidence type="ECO:0000313" key="1">
    <source>
        <dbReference type="EMBL" id="KAI5319498.1"/>
    </source>
</evidence>